<keyword evidence="4" id="KW-0238">DNA-binding</keyword>
<dbReference type="InterPro" id="IPR014284">
    <property type="entry name" value="RNA_pol_sigma-70_dom"/>
</dbReference>
<dbReference type="InterPro" id="IPR007627">
    <property type="entry name" value="RNA_pol_sigma70_r2"/>
</dbReference>
<dbReference type="EMBL" id="CP113836">
    <property type="protein sequence ID" value="WAL63966.1"/>
    <property type="molecule type" value="Genomic_DNA"/>
</dbReference>
<evidence type="ECO:0000313" key="8">
    <source>
        <dbReference type="Proteomes" id="UP001163203"/>
    </source>
</evidence>
<evidence type="ECO:0000256" key="1">
    <source>
        <dbReference type="ARBA" id="ARBA00010641"/>
    </source>
</evidence>
<evidence type="ECO:0000256" key="5">
    <source>
        <dbReference type="ARBA" id="ARBA00023163"/>
    </source>
</evidence>
<dbReference type="PANTHER" id="PTHR43133:SF8">
    <property type="entry name" value="RNA POLYMERASE SIGMA FACTOR HI_1459-RELATED"/>
    <property type="match status" value="1"/>
</dbReference>
<dbReference type="PANTHER" id="PTHR43133">
    <property type="entry name" value="RNA POLYMERASE ECF-TYPE SIGMA FACTO"/>
    <property type="match status" value="1"/>
</dbReference>
<evidence type="ECO:0000256" key="2">
    <source>
        <dbReference type="ARBA" id="ARBA00023015"/>
    </source>
</evidence>
<dbReference type="InterPro" id="IPR039425">
    <property type="entry name" value="RNA_pol_sigma-70-like"/>
</dbReference>
<protein>
    <submittedName>
        <fullName evidence="7">Sigma-70 family RNA polymerase sigma factor</fullName>
    </submittedName>
</protein>
<evidence type="ECO:0000256" key="3">
    <source>
        <dbReference type="ARBA" id="ARBA00023082"/>
    </source>
</evidence>
<dbReference type="Proteomes" id="UP001163203">
    <property type="component" value="Chromosome"/>
</dbReference>
<reference evidence="7" key="1">
    <citation type="submission" date="2022-11" db="EMBL/GenBank/DDBJ databases">
        <authorList>
            <person name="Mo P."/>
        </authorList>
    </citation>
    <scope>NUCLEOTIDE SEQUENCE</scope>
    <source>
        <strain evidence="7">HUAS 11-8</strain>
    </source>
</reference>
<evidence type="ECO:0000313" key="7">
    <source>
        <dbReference type="EMBL" id="WAL63966.1"/>
    </source>
</evidence>
<feature type="domain" description="RNA polymerase sigma-70 region 2" evidence="6">
    <location>
        <begin position="32"/>
        <end position="94"/>
    </location>
</feature>
<dbReference type="NCBIfam" id="TIGR02937">
    <property type="entry name" value="sigma70-ECF"/>
    <property type="match status" value="1"/>
</dbReference>
<dbReference type="RefSeq" id="WP_268754210.1">
    <property type="nucleotide sequence ID" value="NZ_CP113836.1"/>
</dbReference>
<gene>
    <name evidence="7" type="ORF">ORV05_23615</name>
</gene>
<evidence type="ECO:0000256" key="4">
    <source>
        <dbReference type="ARBA" id="ARBA00023125"/>
    </source>
</evidence>
<sequence>MSQALAVSLAELPDSELLTQARHGIGEALVILFQRHHGPLLRYARSVVRSRSDAEDLTAEALLRMMLALKSGKGPTTNTPAYLRTTVRRLAAEHGGDNSRLVSVGLAFAEAERDEAGRPGARDQPTDHEALLDLAFRSLAPRWRQVLWMSEVLGYRPHEIATALAIAPAAASALLWRARRALRFRFEELSPAAPVSG</sequence>
<name>A0ABY7AVJ2_9PSEU</name>
<proteinExistence type="inferred from homology"/>
<dbReference type="SUPFAM" id="SSF88659">
    <property type="entry name" value="Sigma3 and sigma4 domains of RNA polymerase sigma factors"/>
    <property type="match status" value="1"/>
</dbReference>
<organism evidence="7 8">
    <name type="scientific">Amycolatopsis cynarae</name>
    <dbReference type="NCBI Taxonomy" id="2995223"/>
    <lineage>
        <taxon>Bacteria</taxon>
        <taxon>Bacillati</taxon>
        <taxon>Actinomycetota</taxon>
        <taxon>Actinomycetes</taxon>
        <taxon>Pseudonocardiales</taxon>
        <taxon>Pseudonocardiaceae</taxon>
        <taxon>Amycolatopsis</taxon>
    </lineage>
</organism>
<accession>A0ABY7AVJ2</accession>
<keyword evidence="3" id="KW-0731">Sigma factor</keyword>
<keyword evidence="8" id="KW-1185">Reference proteome</keyword>
<keyword evidence="2" id="KW-0805">Transcription regulation</keyword>
<dbReference type="Gene3D" id="1.10.10.10">
    <property type="entry name" value="Winged helix-like DNA-binding domain superfamily/Winged helix DNA-binding domain"/>
    <property type="match status" value="1"/>
</dbReference>
<dbReference type="InterPro" id="IPR013324">
    <property type="entry name" value="RNA_pol_sigma_r3/r4-like"/>
</dbReference>
<dbReference type="InterPro" id="IPR013325">
    <property type="entry name" value="RNA_pol_sigma_r2"/>
</dbReference>
<dbReference type="SUPFAM" id="SSF88946">
    <property type="entry name" value="Sigma2 domain of RNA polymerase sigma factors"/>
    <property type="match status" value="1"/>
</dbReference>
<dbReference type="InterPro" id="IPR036388">
    <property type="entry name" value="WH-like_DNA-bd_sf"/>
</dbReference>
<comment type="similarity">
    <text evidence="1">Belongs to the sigma-70 factor family. ECF subfamily.</text>
</comment>
<keyword evidence="5" id="KW-0804">Transcription</keyword>
<evidence type="ECO:0000259" key="6">
    <source>
        <dbReference type="Pfam" id="PF04542"/>
    </source>
</evidence>
<dbReference type="Gene3D" id="1.10.1740.10">
    <property type="match status" value="1"/>
</dbReference>
<dbReference type="Pfam" id="PF04542">
    <property type="entry name" value="Sigma70_r2"/>
    <property type="match status" value="1"/>
</dbReference>